<evidence type="ECO:0000256" key="1">
    <source>
        <dbReference type="SAM" id="Phobius"/>
    </source>
</evidence>
<evidence type="ECO:0000313" key="3">
    <source>
        <dbReference type="Proteomes" id="UP000009168"/>
    </source>
</evidence>
<dbReference type="EMBL" id="GG662608">
    <property type="protein sequence ID" value="EWS73133.1"/>
    <property type="molecule type" value="Genomic_DNA"/>
</dbReference>
<reference evidence="3" key="1">
    <citation type="journal article" date="2006" name="PLoS Biol.">
        <title>Macronuclear genome sequence of the ciliate Tetrahymena thermophila, a model eukaryote.</title>
        <authorList>
            <person name="Eisen J.A."/>
            <person name="Coyne R.S."/>
            <person name="Wu M."/>
            <person name="Wu D."/>
            <person name="Thiagarajan M."/>
            <person name="Wortman J.R."/>
            <person name="Badger J.H."/>
            <person name="Ren Q."/>
            <person name="Amedeo P."/>
            <person name="Jones K.M."/>
            <person name="Tallon L.J."/>
            <person name="Delcher A.L."/>
            <person name="Salzberg S.L."/>
            <person name="Silva J.C."/>
            <person name="Haas B.J."/>
            <person name="Majoros W.H."/>
            <person name="Farzad M."/>
            <person name="Carlton J.M."/>
            <person name="Smith R.K. Jr."/>
            <person name="Garg J."/>
            <person name="Pearlman R.E."/>
            <person name="Karrer K.M."/>
            <person name="Sun L."/>
            <person name="Manning G."/>
            <person name="Elde N.C."/>
            <person name="Turkewitz A.P."/>
            <person name="Asai D.J."/>
            <person name="Wilkes D.E."/>
            <person name="Wang Y."/>
            <person name="Cai H."/>
            <person name="Collins K."/>
            <person name="Stewart B.A."/>
            <person name="Lee S.R."/>
            <person name="Wilamowska K."/>
            <person name="Weinberg Z."/>
            <person name="Ruzzo W.L."/>
            <person name="Wloga D."/>
            <person name="Gaertig J."/>
            <person name="Frankel J."/>
            <person name="Tsao C.-C."/>
            <person name="Gorovsky M.A."/>
            <person name="Keeling P.J."/>
            <person name="Waller R.F."/>
            <person name="Patron N.J."/>
            <person name="Cherry J.M."/>
            <person name="Stover N.A."/>
            <person name="Krieger C.J."/>
            <person name="del Toro C."/>
            <person name="Ryder H.F."/>
            <person name="Williamson S.C."/>
            <person name="Barbeau R.A."/>
            <person name="Hamilton E.P."/>
            <person name="Orias E."/>
        </authorList>
    </citation>
    <scope>NUCLEOTIDE SEQUENCE [LARGE SCALE GENOMIC DNA]</scope>
    <source>
        <strain evidence="3">SB210</strain>
    </source>
</reference>
<accession>W7X9Q8</accession>
<keyword evidence="1" id="KW-0812">Transmembrane</keyword>
<keyword evidence="1" id="KW-0472">Membrane</keyword>
<dbReference type="InParanoid" id="W7X9Q8"/>
<name>W7X9Q8_TETTS</name>
<dbReference type="KEGG" id="tet:TTHERM_000307842"/>
<keyword evidence="1" id="KW-1133">Transmembrane helix</keyword>
<keyword evidence="3" id="KW-1185">Reference proteome</keyword>
<feature type="transmembrane region" description="Helical" evidence="1">
    <location>
        <begin position="289"/>
        <end position="311"/>
    </location>
</feature>
<dbReference type="Proteomes" id="UP000009168">
    <property type="component" value="Unassembled WGS sequence"/>
</dbReference>
<dbReference type="GeneID" id="24438321"/>
<sequence>MKSQNTYYLNEWYFKNITNIISLSEDQKQDLLQYDLGGTFMQFIIKSIDLQYNSSQFTSFQLAKVNSGIFYFTPAYNYSLASIKNPRNCQYSNELYYDVRCSNWFQNTFSQNIIQYPNPYLLGSQIKVGMCQNLLNDSSSKHSVICQIYNLNQLFPDTQQVVYDKNNNITYQTSPYTLRELLKRYEFDDQTIDYIMSKFPQSYFKTHQNYSQGDDLGYFGLDIQTGIFGLQVECQGVKKYINAYQGNVTYYQNGQQYTDNIFVNFSIIDYDNIQNLSETMQKTVYRYNVNTFIIGLLLSSIVLIFTIISTIQITNKFLNSLDNLIQILNTLHETKENSCLLVFEDEIINQIIDQKNIFLFAKEFYELFESFEILLQTLKYASLQLTSGNKDNSLLSWSMAVKFFQATNHSHRALGICWNNIGMIHFQQKRYIEAAQAFQSAIIQADYELGFYDDMNYPFNFDINENILVIKFKRIYSYQLSIKKWMKRNQDISVWKEYKQIMINLGILAENVPQQVNLNKLVIALNLVDSLIDSKQALKAQKYINSAFISFKDYQKELQNSDFDNLNQNKRLSLSKSFQSSVQLQRKRAQSQNSPSNIQSRIQPQNSRITYQNSLFSNQSPFLSNQKHFFPNQNISILNQNISSSKRIQNQNTSYQTNLFEQSPLFISNQKIMLDTSYQNENHKNCLLKVQKKLSDSLDNSKNSFQFCKNSSGQNKQLYQINENLEQSYNSFCKSSTSSLKIQSEDSFTQLNYFKSISFHEKKLLVQKRFKPQSCVGDQHFEESQIGNESKQDIDLEITKPLQKSLQPVKSIFEYGLASKQIYITWFRNKMIQHIFQNKNKQERQALLTILNEDIDYELNQNQDINNSQLLSQKFKSFNKSPEFQNCTTSNKEQTLNSPDIFFSKIEKKKQSLSNLLKRKIMKIIGSGETSNGNKSSNQIVLSKQEGSKKYKQNEKESKLNLTLNQKKTIKISEPKYTKAHKIKSQKADETQELKGNTIWQSQNINPYDSFDQKSKNNNIFGKKNIQEIPECIFNSMITFYQANVMFVLKNFTQAAELLTQIFEQNQTSLTYLNSKVLKLLLQIIKNSKLSLLPIYSIQSSYGQFSLNLSFLIDCNQQMSQFQASKIISSTVLKILQEPNDRFNIHLNNKFQTTLVKDLSAFKDKYAIMLELKNLFQNIIINFDKEKRLYPDSKFQKTDQENISNNY</sequence>
<dbReference type="RefSeq" id="XP_012654320.1">
    <property type="nucleotide sequence ID" value="XM_012798866.1"/>
</dbReference>
<organism evidence="2 3">
    <name type="scientific">Tetrahymena thermophila (strain SB210)</name>
    <dbReference type="NCBI Taxonomy" id="312017"/>
    <lineage>
        <taxon>Eukaryota</taxon>
        <taxon>Sar</taxon>
        <taxon>Alveolata</taxon>
        <taxon>Ciliophora</taxon>
        <taxon>Intramacronucleata</taxon>
        <taxon>Oligohymenophorea</taxon>
        <taxon>Hymenostomatida</taxon>
        <taxon>Tetrahymenina</taxon>
        <taxon>Tetrahymenidae</taxon>
        <taxon>Tetrahymena</taxon>
    </lineage>
</organism>
<gene>
    <name evidence="2" type="ORF">TTHERM_000307842</name>
</gene>
<dbReference type="AlphaFoldDB" id="W7X9Q8"/>
<evidence type="ECO:0000313" key="2">
    <source>
        <dbReference type="EMBL" id="EWS73133.1"/>
    </source>
</evidence>
<dbReference type="Gene3D" id="1.25.40.10">
    <property type="entry name" value="Tetratricopeptide repeat domain"/>
    <property type="match status" value="1"/>
</dbReference>
<proteinExistence type="predicted"/>
<protein>
    <submittedName>
        <fullName evidence="2">Tetratricopeptide repeat protein</fullName>
    </submittedName>
</protein>
<dbReference type="InterPro" id="IPR011990">
    <property type="entry name" value="TPR-like_helical_dom_sf"/>
</dbReference>
<dbReference type="OrthoDB" id="298642at2759"/>